<feature type="coiled-coil region" evidence="1">
    <location>
        <begin position="254"/>
        <end position="281"/>
    </location>
</feature>
<accession>A0A0H5RPA8</accession>
<reference evidence="3" key="1">
    <citation type="submission" date="2015-04" db="EMBL/GenBank/DDBJ databases">
        <title>The genome sequence of the plant pathogenic Rhizarian Plasmodiophora brassicae reveals insights in its biotrophic life cycle and the origin of chitin synthesis.</title>
        <authorList>
            <person name="Schwelm A."/>
            <person name="Fogelqvist J."/>
            <person name="Knaust A."/>
            <person name="Julke S."/>
            <person name="Lilja T."/>
            <person name="Dhandapani V."/>
            <person name="Bonilla-Rosso G."/>
            <person name="Karlsson M."/>
            <person name="Shevchenko A."/>
            <person name="Choi S.R."/>
            <person name="Kim H.G."/>
            <person name="Park J.Y."/>
            <person name="Lim Y.P."/>
            <person name="Ludwig-Muller J."/>
            <person name="Dixelius C."/>
        </authorList>
    </citation>
    <scope>NUCLEOTIDE SEQUENCE</scope>
    <source>
        <tissue evidence="3">Potato root galls</tissue>
    </source>
</reference>
<sequence length="408" mass="45993">MTSQALCRVKHLLQTRVSQGQDCGSTNRNPNSSQISDFGSQHVQAEFMIDISSPCLQAHIKPKHPNEEHFSLAASKSSSWPIHEHQDLVDDDIKTDAAPSDTTHGPPNLTPTLDANQKSDPALIHDANREIRSLKSSLQNIEDSITAALDKYAFLTDRPEESQCGSSIQYLKMAVKMGTSRSTSHRLDNEVAQNAEQALRRLLVQWGATAEIMIHSNRRHKNVVDELVLNYEKKLEHERELWTHRLNVQEAEHNQNLQHVRDACEKELTAVRDKEHNLEKALHGVSKLLDDSEQMSSQLKSLAAALNDNQKSFIDNLQRVSEEIHLNHEAGLRKLKHGMGTELEEAITRFTNIVGNIAHQFYGETTEPPPTSQLRCLRVSSDDDEELSLVGSRPEARPLPLLSLYEYK</sequence>
<feature type="coiled-coil region" evidence="1">
    <location>
        <begin position="124"/>
        <end position="151"/>
    </location>
</feature>
<protein>
    <submittedName>
        <fullName evidence="3">Uncharacterized protein</fullName>
    </submittedName>
</protein>
<evidence type="ECO:0000313" key="3">
    <source>
        <dbReference type="EMBL" id="CRZ10554.1"/>
    </source>
</evidence>
<feature type="region of interest" description="Disordered" evidence="2">
    <location>
        <begin position="94"/>
        <end position="117"/>
    </location>
</feature>
<dbReference type="EMBL" id="HACM01010112">
    <property type="protein sequence ID" value="CRZ10554.1"/>
    <property type="molecule type" value="Transcribed_RNA"/>
</dbReference>
<organism evidence="3">
    <name type="scientific">Spongospora subterranea</name>
    <dbReference type="NCBI Taxonomy" id="70186"/>
    <lineage>
        <taxon>Eukaryota</taxon>
        <taxon>Sar</taxon>
        <taxon>Rhizaria</taxon>
        <taxon>Endomyxa</taxon>
        <taxon>Phytomyxea</taxon>
        <taxon>Plasmodiophorida</taxon>
        <taxon>Plasmodiophoridae</taxon>
        <taxon>Spongospora</taxon>
    </lineage>
</organism>
<dbReference type="AlphaFoldDB" id="A0A0H5RPA8"/>
<name>A0A0H5RPA8_9EUKA</name>
<proteinExistence type="predicted"/>
<evidence type="ECO:0000256" key="1">
    <source>
        <dbReference type="SAM" id="Coils"/>
    </source>
</evidence>
<feature type="compositionally biased region" description="Polar residues" evidence="2">
    <location>
        <begin position="100"/>
        <end position="117"/>
    </location>
</feature>
<keyword evidence="1" id="KW-0175">Coiled coil</keyword>
<evidence type="ECO:0000256" key="2">
    <source>
        <dbReference type="SAM" id="MobiDB-lite"/>
    </source>
</evidence>